<sequence>MNPLQQIYEKAEAISTNKDFTISITATDRAGMERQLDEAVTHAKALALQEGRQGILVTRTSPNSFTVALSDTVPFGLTREHQQW</sequence>
<gene>
    <name evidence="1" type="ORF">GCM10007175_28530</name>
</gene>
<comment type="caution">
    <text evidence="1">The sequence shown here is derived from an EMBL/GenBank/DDBJ whole genome shotgun (WGS) entry which is preliminary data.</text>
</comment>
<name>A0ABQ2CHL5_9MICC</name>
<keyword evidence="2" id="KW-1185">Reference proteome</keyword>
<evidence type="ECO:0000313" key="2">
    <source>
        <dbReference type="Proteomes" id="UP000658754"/>
    </source>
</evidence>
<dbReference type="RefSeq" id="WP_188731770.1">
    <property type="nucleotide sequence ID" value="NZ_BMKV01000005.1"/>
</dbReference>
<accession>A0ABQ2CHL5</accession>
<proteinExistence type="predicted"/>
<protein>
    <submittedName>
        <fullName evidence="1">Uncharacterized protein</fullName>
    </submittedName>
</protein>
<dbReference type="Proteomes" id="UP000658754">
    <property type="component" value="Unassembled WGS sequence"/>
</dbReference>
<organism evidence="1 2">
    <name type="scientific">Pseudarthrobacter scleromae</name>
    <dbReference type="NCBI Taxonomy" id="158897"/>
    <lineage>
        <taxon>Bacteria</taxon>
        <taxon>Bacillati</taxon>
        <taxon>Actinomycetota</taxon>
        <taxon>Actinomycetes</taxon>
        <taxon>Micrococcales</taxon>
        <taxon>Micrococcaceae</taxon>
        <taxon>Pseudarthrobacter</taxon>
    </lineage>
</organism>
<evidence type="ECO:0000313" key="1">
    <source>
        <dbReference type="EMBL" id="GGI89488.1"/>
    </source>
</evidence>
<reference evidence="2" key="1">
    <citation type="journal article" date="2019" name="Int. J. Syst. Evol. Microbiol.">
        <title>The Global Catalogue of Microorganisms (GCM) 10K type strain sequencing project: providing services to taxonomists for standard genome sequencing and annotation.</title>
        <authorList>
            <consortium name="The Broad Institute Genomics Platform"/>
            <consortium name="The Broad Institute Genome Sequencing Center for Infectious Disease"/>
            <person name="Wu L."/>
            <person name="Ma J."/>
        </authorList>
    </citation>
    <scope>NUCLEOTIDE SEQUENCE [LARGE SCALE GENOMIC DNA]</scope>
    <source>
        <strain evidence="2">CGMCC 1.3601</strain>
    </source>
</reference>
<dbReference type="EMBL" id="BMKV01000005">
    <property type="protein sequence ID" value="GGI89488.1"/>
    <property type="molecule type" value="Genomic_DNA"/>
</dbReference>